<evidence type="ECO:0000256" key="1">
    <source>
        <dbReference type="SAM" id="Phobius"/>
    </source>
</evidence>
<evidence type="ECO:0000313" key="3">
    <source>
        <dbReference type="Proteomes" id="UP000194127"/>
    </source>
</evidence>
<feature type="transmembrane region" description="Helical" evidence="1">
    <location>
        <begin position="220"/>
        <end position="244"/>
    </location>
</feature>
<feature type="transmembrane region" description="Helical" evidence="1">
    <location>
        <begin position="111"/>
        <end position="132"/>
    </location>
</feature>
<feature type="transmembrane region" description="Helical" evidence="1">
    <location>
        <begin position="29"/>
        <end position="46"/>
    </location>
</feature>
<reference evidence="2 3" key="1">
    <citation type="submission" date="2017-04" db="EMBL/GenBank/DDBJ databases">
        <title>Genome Sequence of the Model Brown-Rot Fungus Postia placenta SB12.</title>
        <authorList>
            <consortium name="DOE Joint Genome Institute"/>
            <person name="Gaskell J."/>
            <person name="Kersten P."/>
            <person name="Larrondo L.F."/>
            <person name="Canessa P."/>
            <person name="Martinez D."/>
            <person name="Hibbett D."/>
            <person name="Schmoll M."/>
            <person name="Kubicek C.P."/>
            <person name="Martinez A.T."/>
            <person name="Yadav J."/>
            <person name="Master E."/>
            <person name="Magnuson J.K."/>
            <person name="James T."/>
            <person name="Yaver D."/>
            <person name="Berka R."/>
            <person name="Labutti K."/>
            <person name="Lipzen A."/>
            <person name="Aerts A."/>
            <person name="Barry K."/>
            <person name="Henrissat B."/>
            <person name="Blanchette R."/>
            <person name="Grigoriev I."/>
            <person name="Cullen D."/>
        </authorList>
    </citation>
    <scope>NUCLEOTIDE SEQUENCE [LARGE SCALE GENOMIC DNA]</scope>
    <source>
        <strain evidence="2 3">MAD-698-R-SB12</strain>
    </source>
</reference>
<dbReference type="EMBL" id="KZ110595">
    <property type="protein sequence ID" value="OSX63579.1"/>
    <property type="molecule type" value="Genomic_DNA"/>
</dbReference>
<keyword evidence="1" id="KW-0472">Membrane</keyword>
<dbReference type="GeneID" id="36323837"/>
<proteinExistence type="predicted"/>
<keyword evidence="3" id="KW-1185">Reference proteome</keyword>
<protein>
    <recommendedName>
        <fullName evidence="4">Chitin synthase export chaperone</fullName>
    </recommendedName>
</protein>
<dbReference type="OrthoDB" id="2905268at2759"/>
<dbReference type="STRING" id="670580.A0A1X6N4K7"/>
<name>A0A1X6N4K7_9APHY</name>
<feature type="transmembrane region" description="Helical" evidence="1">
    <location>
        <begin position="181"/>
        <end position="200"/>
    </location>
</feature>
<feature type="transmembrane region" description="Helical" evidence="1">
    <location>
        <begin position="58"/>
        <end position="76"/>
    </location>
</feature>
<feature type="transmembrane region" description="Helical" evidence="1">
    <location>
        <begin position="144"/>
        <end position="166"/>
    </location>
</feature>
<accession>A0A1X6N4K7</accession>
<evidence type="ECO:0000313" key="2">
    <source>
        <dbReference type="EMBL" id="OSX63579.1"/>
    </source>
</evidence>
<keyword evidence="1" id="KW-0812">Transmembrane</keyword>
<organism evidence="2 3">
    <name type="scientific">Postia placenta MAD-698-R-SB12</name>
    <dbReference type="NCBI Taxonomy" id="670580"/>
    <lineage>
        <taxon>Eukaryota</taxon>
        <taxon>Fungi</taxon>
        <taxon>Dikarya</taxon>
        <taxon>Basidiomycota</taxon>
        <taxon>Agaricomycotina</taxon>
        <taxon>Agaricomycetes</taxon>
        <taxon>Polyporales</taxon>
        <taxon>Adustoporiaceae</taxon>
        <taxon>Rhodonia</taxon>
    </lineage>
</organism>
<dbReference type="RefSeq" id="XP_024340373.1">
    <property type="nucleotide sequence ID" value="XM_024478887.1"/>
</dbReference>
<sequence length="322" mass="36175">MGDSYAHDESQSQIVAETMWLQGALLNNLLYGIDLILFFICCKHVVRKMTPSNRKRQVCNLIFIATLFMLGTLGTFGNVNMTQRAFINHRNYPGGPARYETDMFWIPSNELGTVATVFGNWLMDSLLVWRYMAIFAGVSVVPTWAIITVPCLMLTASVGLGLLFLVETSRSSPFDAVTATVPYFAMTISLNVLLTMLIVARLLRFRSRLVRALGEEHGKYYGYLSMVLVESASLFAVFSSMLLITEAVNSSLAYLILQIVGQIQVNNLIASDHHPHNQGEELFGRHFHNEANIKPAIRRDVNICIKFSWAQYNNIPRGVILL</sequence>
<evidence type="ECO:0008006" key="4">
    <source>
        <dbReference type="Google" id="ProtNLM"/>
    </source>
</evidence>
<gene>
    <name evidence="2" type="ORF">POSPLADRAFT_1045891</name>
</gene>
<dbReference type="Proteomes" id="UP000194127">
    <property type="component" value="Unassembled WGS sequence"/>
</dbReference>
<keyword evidence="1" id="KW-1133">Transmembrane helix</keyword>
<dbReference type="AlphaFoldDB" id="A0A1X6N4K7"/>